<dbReference type="Gene3D" id="3.40.50.2300">
    <property type="match status" value="2"/>
</dbReference>
<gene>
    <name evidence="5" type="ORF">L618_006100000060</name>
</gene>
<dbReference type="PROSITE" id="PS51257">
    <property type="entry name" value="PROKAR_LIPOPROTEIN"/>
    <property type="match status" value="1"/>
</dbReference>
<dbReference type="SUPFAM" id="SSF53822">
    <property type="entry name" value="Periplasmic binding protein-like I"/>
    <property type="match status" value="1"/>
</dbReference>
<proteinExistence type="inferred from homology"/>
<name>A0A562DHA0_RHORH</name>
<feature type="chain" id="PRO_5038348262" evidence="3">
    <location>
        <begin position="29"/>
        <end position="395"/>
    </location>
</feature>
<evidence type="ECO:0000259" key="4">
    <source>
        <dbReference type="Pfam" id="PF13458"/>
    </source>
</evidence>
<evidence type="ECO:0000256" key="2">
    <source>
        <dbReference type="ARBA" id="ARBA00022729"/>
    </source>
</evidence>
<dbReference type="EMBL" id="VLJT01000063">
    <property type="protein sequence ID" value="TWH08977.1"/>
    <property type="molecule type" value="Genomic_DNA"/>
</dbReference>
<feature type="domain" description="Leucine-binding protein" evidence="4">
    <location>
        <begin position="49"/>
        <end position="373"/>
    </location>
</feature>
<dbReference type="RefSeq" id="WP_145693193.1">
    <property type="nucleotide sequence ID" value="NZ_VLJT01000063.1"/>
</dbReference>
<evidence type="ECO:0000313" key="5">
    <source>
        <dbReference type="EMBL" id="TWH08977.1"/>
    </source>
</evidence>
<dbReference type="Proteomes" id="UP000317573">
    <property type="component" value="Unassembled WGS sequence"/>
</dbReference>
<keyword evidence="2 3" id="KW-0732">Signal</keyword>
<dbReference type="InterPro" id="IPR028081">
    <property type="entry name" value="Leu-bd"/>
</dbReference>
<dbReference type="PANTHER" id="PTHR30483">
    <property type="entry name" value="LEUCINE-SPECIFIC-BINDING PROTEIN"/>
    <property type="match status" value="1"/>
</dbReference>
<evidence type="ECO:0000256" key="3">
    <source>
        <dbReference type="SAM" id="SignalP"/>
    </source>
</evidence>
<evidence type="ECO:0000256" key="1">
    <source>
        <dbReference type="ARBA" id="ARBA00010062"/>
    </source>
</evidence>
<accession>A0A562DHA0</accession>
<comment type="caution">
    <text evidence="5">The sequence shown here is derived from an EMBL/GenBank/DDBJ whole genome shotgun (WGS) entry which is preliminary data.</text>
</comment>
<sequence length="395" mass="41703">MYRSVNRHRNRRHALVATVVGSALVASACSAEASSNEADGRAHIVGLIEVKGDSPNALDDYNVGAQIAVDEINAAGGILGEPLEYTRIPASVTDPQNARTAFLKAVDLNPSAIIGFPGGGSLEALTRDVDAAEIPMIHISSDGKLARGAEAGSEWLFSVNPDDTARARGAVELSKQLGADTIGIIATDETFGRTSTENTLAVAETSGIVVEGVRYVPPTATDLTGPILEFQNVDTVVSWTFPNVLALQMNQMLQNQIDVPVITGNSGPLVSANDLAPREALKNLYAVTPCAPKLGESVAGHNFAATYEEKQGTEPTASATQVYDAVHFLAQAMEEAGTTTDHEKIVEAMRTIEWQDGACASRYYSDEAQYLGHQMIAESFAGEGSIVAEYAVPDA</sequence>
<dbReference type="AlphaFoldDB" id="A0A562DHA0"/>
<dbReference type="InterPro" id="IPR051010">
    <property type="entry name" value="BCAA_transport"/>
</dbReference>
<organism evidence="5 6">
    <name type="scientific">Rhodococcus rhodochrous J45</name>
    <dbReference type="NCBI Taxonomy" id="935266"/>
    <lineage>
        <taxon>Bacteria</taxon>
        <taxon>Bacillati</taxon>
        <taxon>Actinomycetota</taxon>
        <taxon>Actinomycetes</taxon>
        <taxon>Mycobacteriales</taxon>
        <taxon>Nocardiaceae</taxon>
        <taxon>Rhodococcus</taxon>
    </lineage>
</organism>
<dbReference type="InterPro" id="IPR028082">
    <property type="entry name" value="Peripla_BP_I"/>
</dbReference>
<protein>
    <submittedName>
        <fullName evidence="5">ABC-type branched-subunit amino acid transport system substrate-binding protein</fullName>
    </submittedName>
</protein>
<reference evidence="5 6" key="1">
    <citation type="submission" date="2019-07" db="EMBL/GenBank/DDBJ databases">
        <title>Genome sequencing of lignin-degrading bacterial isolates.</title>
        <authorList>
            <person name="Gladden J."/>
        </authorList>
    </citation>
    <scope>NUCLEOTIDE SEQUENCE [LARGE SCALE GENOMIC DNA]</scope>
    <source>
        <strain evidence="5 6">J45</strain>
    </source>
</reference>
<dbReference type="Pfam" id="PF13458">
    <property type="entry name" value="Peripla_BP_6"/>
    <property type="match status" value="1"/>
</dbReference>
<evidence type="ECO:0000313" key="6">
    <source>
        <dbReference type="Proteomes" id="UP000317573"/>
    </source>
</evidence>
<dbReference type="PANTHER" id="PTHR30483:SF6">
    <property type="entry name" value="PERIPLASMIC BINDING PROTEIN OF ABC TRANSPORTER FOR NATURAL AMINO ACIDS"/>
    <property type="match status" value="1"/>
</dbReference>
<feature type="signal peptide" evidence="3">
    <location>
        <begin position="1"/>
        <end position="28"/>
    </location>
</feature>
<comment type="similarity">
    <text evidence="1">Belongs to the leucine-binding protein family.</text>
</comment>